<feature type="transmembrane region" description="Helical" evidence="6">
    <location>
        <begin position="191"/>
        <end position="214"/>
    </location>
</feature>
<feature type="domain" description="EF-hand" evidence="7">
    <location>
        <begin position="44"/>
        <end position="79"/>
    </location>
</feature>
<dbReference type="FunFam" id="1.10.238.10:FF:000256">
    <property type="entry name" value="probable calcium-binding protein CML20"/>
    <property type="match status" value="1"/>
</dbReference>
<comment type="function">
    <text evidence="1">Potential calcium sensor.</text>
</comment>
<accession>Q9AYE7</accession>
<evidence type="ECO:0000256" key="4">
    <source>
        <dbReference type="ARBA" id="ARBA00022837"/>
    </source>
</evidence>
<dbReference type="InterPro" id="IPR018247">
    <property type="entry name" value="EF_Hand_1_Ca_BS"/>
</dbReference>
<feature type="domain" description="EF-hand" evidence="7">
    <location>
        <begin position="80"/>
        <end position="115"/>
    </location>
</feature>
<gene>
    <name evidence="8" type="primary">OSJNBa0094J09.23</name>
</gene>
<keyword evidence="6" id="KW-0812">Transmembrane</keyword>
<feature type="domain" description="EF-hand" evidence="7">
    <location>
        <begin position="153"/>
        <end position="188"/>
    </location>
</feature>
<dbReference type="Gene3D" id="1.10.238.10">
    <property type="entry name" value="EF-hand"/>
    <property type="match status" value="2"/>
</dbReference>
<dbReference type="EMBL" id="AC078839">
    <property type="protein sequence ID" value="AAK13107.1"/>
    <property type="molecule type" value="Genomic_DNA"/>
</dbReference>
<dbReference type="AlphaFoldDB" id="Q9AYE7"/>
<evidence type="ECO:0000256" key="6">
    <source>
        <dbReference type="SAM" id="Phobius"/>
    </source>
</evidence>
<dbReference type="GO" id="GO:0005509">
    <property type="term" value="F:calcium ion binding"/>
    <property type="evidence" value="ECO:0007669"/>
    <property type="project" value="InterPro"/>
</dbReference>
<dbReference type="FunFam" id="1.10.238.10:FF:000268">
    <property type="entry name" value="Centrin 2"/>
    <property type="match status" value="1"/>
</dbReference>
<evidence type="ECO:0000256" key="5">
    <source>
        <dbReference type="SAM" id="MobiDB-lite"/>
    </source>
</evidence>
<dbReference type="PANTHER" id="PTHR23048">
    <property type="entry name" value="MYOSIN LIGHT CHAIN 1, 3"/>
    <property type="match status" value="1"/>
</dbReference>
<dbReference type="CDD" id="cd00051">
    <property type="entry name" value="EFh"/>
    <property type="match status" value="2"/>
</dbReference>
<dbReference type="PANTHER" id="PTHR23048:SF59">
    <property type="entry name" value="EF-HAND SUPERFAMILY PROTEIN"/>
    <property type="match status" value="1"/>
</dbReference>
<evidence type="ECO:0000256" key="1">
    <source>
        <dbReference type="ARBA" id="ARBA00003291"/>
    </source>
</evidence>
<keyword evidence="2" id="KW-0479">Metal-binding</keyword>
<feature type="region of interest" description="Disordered" evidence="5">
    <location>
        <begin position="551"/>
        <end position="595"/>
    </location>
</feature>
<evidence type="ECO:0000259" key="7">
    <source>
        <dbReference type="PROSITE" id="PS50222"/>
    </source>
</evidence>
<keyword evidence="3" id="KW-0677">Repeat</keyword>
<dbReference type="SMART" id="SM00054">
    <property type="entry name" value="EFh"/>
    <property type="match status" value="4"/>
</dbReference>
<keyword evidence="6" id="KW-1133">Transmembrane helix</keyword>
<name>Q9AYE7_ORYSJ</name>
<dbReference type="PROSITE" id="PS50222">
    <property type="entry name" value="EF_HAND_2"/>
    <property type="match status" value="4"/>
</dbReference>
<sequence length="854" mass="94774">MQASKYRGYYHDEASSAAGGGGGGGGGDGYRREKQVRKKRLTAQKRKEIKEAFDLFDTDGSGTIDPKELNVAMRALGFEMTPEQIHQMIAEVDKDGSGTIDFDEFVHMMTDKMGERDAREELNKAFKIIDKDNNGKISDVDIQRLAIETGEPFTLDEVREMIEAADENGDGEVDHEEFLKMMKRIGFGAGLSWYHTALCFATGVLVTETMYIIVQQYRYQEFPMFIWAERPIWPIGLSTVVEYSTMEERNIPPPSPSPPASVFPPLSGERRLLTTGRHEISGRRGVLRRAAISDLSRRDAIPPQRTLLELLGVVADRRGALPIAVGVSSRDELDLVCADVASLPFVSLSPLYSDQAESERASVLDKFRQATIQWNHTKAAAADIADSPKTESADSKLTIVVATDACLPQATLGEAPLMARVLINYELPTKKVSHSLVFQDVCSLEVSIEIFQEAYFRHGIVINMVVGGEVATLKALEETSGFGDIMTVSIEWHSVVISLGTNYSSDQRSVSVRCKAHHHWPIHERRSVSVRCKAHHHWPIDETRGALQLLPGEKRGRKLTSRAAHDRPAQLRRAAEKEPKLRRAAYGKKEKKNDREIDVVGRQHRSRPGERGYTNRSSQLAKVLIKLVVVQSWGGRKKKEMQSSDDEEERYGPIGSCYPVTAGVLIAKELKQDVTAKVFGLSNYRSSTCKFTLVRSSWSIYYVPTKSHNFCCAVKLFDEFQPIGHLVCIKTFRAILLHMAKSMAAVALNAGRASRQSDGRGTLETPDATGRLLAGGGVRKEMGLGSPKDGFARGIQMEQLTKNKCLTSNAKDGTTGGWDSNAKCKTKIGPAQKWNAHIMHVDKLPNGQPRYDTN</sequence>
<dbReference type="Proteomes" id="UP000000763">
    <property type="component" value="Chromosome 10"/>
</dbReference>
<dbReference type="InterPro" id="IPR002048">
    <property type="entry name" value="EF_hand_dom"/>
</dbReference>
<keyword evidence="4" id="KW-0106">Calcium</keyword>
<evidence type="ECO:0000256" key="3">
    <source>
        <dbReference type="ARBA" id="ARBA00022737"/>
    </source>
</evidence>
<feature type="region of interest" description="Disordered" evidence="5">
    <location>
        <begin position="1"/>
        <end position="39"/>
    </location>
</feature>
<reference evidence="9" key="1">
    <citation type="journal article" date="2005" name="Nature">
        <title>The map-based sequence of the rice genome.</title>
        <authorList>
            <consortium name="International rice genome sequencing project (IRGSP)"/>
            <person name="Matsumoto T."/>
            <person name="Wu J."/>
            <person name="Kanamori H."/>
            <person name="Katayose Y."/>
            <person name="Fujisawa M."/>
            <person name="Namiki N."/>
            <person name="Mizuno H."/>
            <person name="Yamamoto K."/>
            <person name="Antonio B.A."/>
            <person name="Baba T."/>
            <person name="Sakata K."/>
            <person name="Nagamura Y."/>
            <person name="Aoki H."/>
            <person name="Arikawa K."/>
            <person name="Arita K."/>
            <person name="Bito T."/>
            <person name="Chiden Y."/>
            <person name="Fujitsuka N."/>
            <person name="Fukunaka R."/>
            <person name="Hamada M."/>
            <person name="Harada C."/>
            <person name="Hayashi A."/>
            <person name="Hijishita S."/>
            <person name="Honda M."/>
            <person name="Hosokawa S."/>
            <person name="Ichikawa Y."/>
            <person name="Idonuma A."/>
            <person name="Iijima M."/>
            <person name="Ikeda M."/>
            <person name="Ikeno M."/>
            <person name="Ito K."/>
            <person name="Ito S."/>
            <person name="Ito T."/>
            <person name="Ito Y."/>
            <person name="Ito Y."/>
            <person name="Iwabuchi A."/>
            <person name="Kamiya K."/>
            <person name="Karasawa W."/>
            <person name="Kurita K."/>
            <person name="Katagiri S."/>
            <person name="Kikuta A."/>
            <person name="Kobayashi H."/>
            <person name="Kobayashi N."/>
            <person name="Machita K."/>
            <person name="Maehara T."/>
            <person name="Masukawa M."/>
            <person name="Mizubayashi T."/>
            <person name="Mukai Y."/>
            <person name="Nagasaki H."/>
            <person name="Nagata Y."/>
            <person name="Naito S."/>
            <person name="Nakashima M."/>
            <person name="Nakama Y."/>
            <person name="Nakamichi Y."/>
            <person name="Nakamura M."/>
            <person name="Meguro A."/>
            <person name="Negishi M."/>
            <person name="Ohta I."/>
            <person name="Ohta T."/>
            <person name="Okamoto M."/>
            <person name="Ono N."/>
            <person name="Saji S."/>
            <person name="Sakaguchi M."/>
            <person name="Sakai K."/>
            <person name="Shibata M."/>
            <person name="Shimokawa T."/>
            <person name="Song J."/>
            <person name="Takazaki Y."/>
            <person name="Terasawa K."/>
            <person name="Tsugane M."/>
            <person name="Tsuji K."/>
            <person name="Ueda S."/>
            <person name="Waki K."/>
            <person name="Yamagata H."/>
            <person name="Yamamoto M."/>
            <person name="Yamamoto S."/>
            <person name="Yamane H."/>
            <person name="Yoshiki S."/>
            <person name="Yoshihara R."/>
            <person name="Yukawa K."/>
            <person name="Zhong H."/>
            <person name="Yano M."/>
            <person name="Yuan Q."/>
            <person name="Ouyang S."/>
            <person name="Liu J."/>
            <person name="Jones K.M."/>
            <person name="Gansberger K."/>
            <person name="Moffat K."/>
            <person name="Hill J."/>
            <person name="Bera J."/>
            <person name="Fadrosh D."/>
            <person name="Jin S."/>
            <person name="Johri S."/>
            <person name="Kim M."/>
            <person name="Overton L."/>
            <person name="Reardon M."/>
            <person name="Tsitrin T."/>
            <person name="Vuong H."/>
            <person name="Weaver B."/>
            <person name="Ciecko A."/>
            <person name="Tallon L."/>
            <person name="Jackson J."/>
            <person name="Pai G."/>
            <person name="Aken S.V."/>
            <person name="Utterback T."/>
            <person name="Reidmuller S."/>
            <person name="Feldblyum T."/>
            <person name="Hsiao J."/>
            <person name="Zismann V."/>
            <person name="Iobst S."/>
            <person name="de Vazeille A.R."/>
            <person name="Buell C.R."/>
            <person name="Ying K."/>
            <person name="Li Y."/>
            <person name="Lu T."/>
            <person name="Huang Y."/>
            <person name="Zhao Q."/>
            <person name="Feng Q."/>
            <person name="Zhang L."/>
            <person name="Zhu J."/>
            <person name="Weng Q."/>
            <person name="Mu J."/>
            <person name="Lu Y."/>
            <person name="Fan D."/>
            <person name="Liu Y."/>
            <person name="Guan J."/>
            <person name="Zhang Y."/>
            <person name="Yu S."/>
            <person name="Liu X."/>
            <person name="Zhang Y."/>
            <person name="Hong G."/>
            <person name="Han B."/>
            <person name="Choisne N."/>
            <person name="Demange N."/>
            <person name="Orjeda G."/>
            <person name="Samain S."/>
            <person name="Cattolico L."/>
            <person name="Pelletier E."/>
            <person name="Couloux A."/>
            <person name="Segurens B."/>
            <person name="Wincker P."/>
            <person name="D'Hont A."/>
            <person name="Scarpelli C."/>
            <person name="Weissenbach J."/>
            <person name="Salanoubat M."/>
            <person name="Quetier F."/>
            <person name="Yu Y."/>
            <person name="Kim H.R."/>
            <person name="Rambo T."/>
            <person name="Currie J."/>
            <person name="Collura K."/>
            <person name="Luo M."/>
            <person name="Yang T."/>
            <person name="Ammiraju J.S.S."/>
            <person name="Engler F."/>
            <person name="Soderlund C."/>
            <person name="Wing R.A."/>
            <person name="Palmer L.E."/>
            <person name="de la Bastide M."/>
            <person name="Spiegel L."/>
            <person name="Nascimento L."/>
            <person name="Zutavern T."/>
            <person name="O'Shaughnessy A."/>
            <person name="Dike S."/>
            <person name="Dedhia N."/>
            <person name="Preston R."/>
            <person name="Balija V."/>
            <person name="McCombie W.R."/>
            <person name="Chow T."/>
            <person name="Chen H."/>
            <person name="Chung M."/>
            <person name="Chen C."/>
            <person name="Shaw J."/>
            <person name="Wu H."/>
            <person name="Hsiao K."/>
            <person name="Chao Y."/>
            <person name="Chu M."/>
            <person name="Cheng C."/>
            <person name="Hour A."/>
            <person name="Lee P."/>
            <person name="Lin S."/>
            <person name="Lin Y."/>
            <person name="Liou J."/>
            <person name="Liu S."/>
            <person name="Hsing Y."/>
            <person name="Raghuvanshi S."/>
            <person name="Mohanty A."/>
            <person name="Bharti A.K."/>
            <person name="Gaur A."/>
            <person name="Gupta V."/>
            <person name="Kumar D."/>
            <person name="Ravi V."/>
            <person name="Vij S."/>
            <person name="Kapur A."/>
            <person name="Khurana P."/>
            <person name="Khurana P."/>
            <person name="Khurana J.P."/>
            <person name="Tyagi A.K."/>
            <person name="Gaikwad K."/>
            <person name="Singh A."/>
            <person name="Dalal V."/>
            <person name="Srivastava S."/>
            <person name="Dixit A."/>
            <person name="Pal A.K."/>
            <person name="Ghazi I.A."/>
            <person name="Yadav M."/>
            <person name="Pandit A."/>
            <person name="Bhargava A."/>
            <person name="Sureshbabu K."/>
            <person name="Batra K."/>
            <person name="Sharma T.R."/>
            <person name="Mohapatra T."/>
            <person name="Singh N.K."/>
            <person name="Messing J."/>
            <person name="Nelson A.B."/>
            <person name="Fuks G."/>
            <person name="Kavchok S."/>
            <person name="Keizer G."/>
            <person name="Linton E."/>
            <person name="Llaca V."/>
            <person name="Song R."/>
            <person name="Tanyolac B."/>
            <person name="Young S."/>
            <person name="Ho-Il K."/>
            <person name="Hahn J.H."/>
            <person name="Sangsakoo G."/>
            <person name="Vanavichit A."/>
            <person name="de Mattos Luiz.A.T."/>
            <person name="Zimmer P.D."/>
            <person name="Malone G."/>
            <person name="Dellagostin O."/>
            <person name="de Oliveira A.C."/>
            <person name="Bevan M."/>
            <person name="Bancroft I."/>
            <person name="Minx P."/>
            <person name="Cordum H."/>
            <person name="Wilson R."/>
            <person name="Cheng Z."/>
            <person name="Jin W."/>
            <person name="Jiang J."/>
            <person name="Leong S.A."/>
            <person name="Iwama H."/>
            <person name="Gojobori T."/>
            <person name="Itoh T."/>
            <person name="Niimura Y."/>
            <person name="Fujii Y."/>
            <person name="Habara T."/>
            <person name="Sakai H."/>
            <person name="Sato Y."/>
            <person name="Wilson G."/>
            <person name="Kumar K."/>
            <person name="McCouch S."/>
            <person name="Juretic N."/>
            <person name="Hoen D."/>
            <person name="Wright S."/>
            <person name="Bruskiewich R."/>
            <person name="Bureau T."/>
            <person name="Miyao A."/>
            <person name="Hirochika H."/>
            <person name="Nishikawa T."/>
            <person name="Kadowaki K."/>
            <person name="Sugiura M."/>
            <person name="Burr B."/>
            <person name="Sasaki T."/>
        </authorList>
    </citation>
    <scope>NUCLEOTIDE SEQUENCE [LARGE SCALE GENOMIC DNA]</scope>
    <source>
        <strain evidence="9">cv. Nipponbare</strain>
    </source>
</reference>
<dbReference type="Pfam" id="PF13499">
    <property type="entry name" value="EF-hand_7"/>
    <property type="match status" value="2"/>
</dbReference>
<evidence type="ECO:0000313" key="9">
    <source>
        <dbReference type="Proteomes" id="UP000000763"/>
    </source>
</evidence>
<evidence type="ECO:0000256" key="2">
    <source>
        <dbReference type="ARBA" id="ARBA00022723"/>
    </source>
</evidence>
<dbReference type="InterPro" id="IPR011992">
    <property type="entry name" value="EF-hand-dom_pair"/>
</dbReference>
<feature type="compositionally biased region" description="Basic and acidic residues" evidence="5">
    <location>
        <begin position="563"/>
        <end position="595"/>
    </location>
</feature>
<feature type="domain" description="EF-hand" evidence="7">
    <location>
        <begin position="117"/>
        <end position="152"/>
    </location>
</feature>
<proteinExistence type="predicted"/>
<feature type="compositionally biased region" description="Gly residues" evidence="5">
    <location>
        <begin position="18"/>
        <end position="28"/>
    </location>
</feature>
<dbReference type="InterPro" id="IPR050230">
    <property type="entry name" value="CALM/Myosin/TropC-like"/>
</dbReference>
<organism evidence="8 9">
    <name type="scientific">Oryza sativa subsp. japonica</name>
    <name type="common">Rice</name>
    <dbReference type="NCBI Taxonomy" id="39947"/>
    <lineage>
        <taxon>Eukaryota</taxon>
        <taxon>Viridiplantae</taxon>
        <taxon>Streptophyta</taxon>
        <taxon>Embryophyta</taxon>
        <taxon>Tracheophyta</taxon>
        <taxon>Spermatophyta</taxon>
        <taxon>Magnoliopsida</taxon>
        <taxon>Liliopsida</taxon>
        <taxon>Poales</taxon>
        <taxon>Poaceae</taxon>
        <taxon>BOP clade</taxon>
        <taxon>Oryzoideae</taxon>
        <taxon>Oryzeae</taxon>
        <taxon>Oryzinae</taxon>
        <taxon>Oryza</taxon>
        <taxon>Oryza sativa</taxon>
    </lineage>
</organism>
<protein>
    <submittedName>
        <fullName evidence="8">Centrin</fullName>
    </submittedName>
</protein>
<dbReference type="PROSITE" id="PS00018">
    <property type="entry name" value="EF_HAND_1"/>
    <property type="match status" value="4"/>
</dbReference>
<reference evidence="9" key="2">
    <citation type="journal article" date="2008" name="Nucleic Acids Res.">
        <title>The rice annotation project database (RAP-DB): 2008 update.</title>
        <authorList>
            <consortium name="The rice annotation project (RAP)"/>
        </authorList>
    </citation>
    <scope>GENOME REANNOTATION</scope>
    <source>
        <strain evidence="9">cv. Nipponbare</strain>
    </source>
</reference>
<dbReference type="SUPFAM" id="SSF47473">
    <property type="entry name" value="EF-hand"/>
    <property type="match status" value="1"/>
</dbReference>
<keyword evidence="6" id="KW-0472">Membrane</keyword>
<evidence type="ECO:0000313" key="8">
    <source>
        <dbReference type="EMBL" id="AAK13107.1"/>
    </source>
</evidence>